<evidence type="ECO:0000256" key="2">
    <source>
        <dbReference type="ARBA" id="ARBA00022801"/>
    </source>
</evidence>
<keyword evidence="14" id="KW-1185">Reference proteome</keyword>
<evidence type="ECO:0000256" key="11">
    <source>
        <dbReference type="ARBA" id="ARBA00048919"/>
    </source>
</evidence>
<evidence type="ECO:0000256" key="10">
    <source>
        <dbReference type="ARBA" id="ARBA00048513"/>
    </source>
</evidence>
<dbReference type="InterPro" id="IPR029058">
    <property type="entry name" value="AB_hydrolase_fold"/>
</dbReference>
<feature type="domain" description="AB hydrolase-1" evidence="12">
    <location>
        <begin position="38"/>
        <end position="259"/>
    </location>
</feature>
<keyword evidence="2" id="KW-0378">Hydrolase</keyword>
<evidence type="ECO:0000256" key="5">
    <source>
        <dbReference type="ARBA" id="ARBA00043667"/>
    </source>
</evidence>
<dbReference type="STRING" id="947166.A0A1D1VVB8"/>
<dbReference type="SUPFAM" id="SSF53474">
    <property type="entry name" value="alpha/beta-Hydrolases"/>
    <property type="match status" value="1"/>
</dbReference>
<organism evidence="13 14">
    <name type="scientific">Ramazzottius varieornatus</name>
    <name type="common">Water bear</name>
    <name type="synonym">Tardigrade</name>
    <dbReference type="NCBI Taxonomy" id="947166"/>
    <lineage>
        <taxon>Eukaryota</taxon>
        <taxon>Metazoa</taxon>
        <taxon>Ecdysozoa</taxon>
        <taxon>Tardigrada</taxon>
        <taxon>Eutardigrada</taxon>
        <taxon>Parachela</taxon>
        <taxon>Hypsibioidea</taxon>
        <taxon>Ramazzottiidae</taxon>
        <taxon>Ramazzottius</taxon>
    </lineage>
</organism>
<comment type="catalytic activity">
    <reaction evidence="11">
        <text>1-octadecanoyl-2-(5Z,8Z,11Z,14Z-eicosatetraenoyl)-sn-glycerol + H2O = 2-(5Z,8Z,11Z,14Z-eicosatetraenoyl)-glycerol + octadecanoate + H(+)</text>
        <dbReference type="Rhea" id="RHEA:38507"/>
        <dbReference type="ChEBI" id="CHEBI:15377"/>
        <dbReference type="ChEBI" id="CHEBI:15378"/>
        <dbReference type="ChEBI" id="CHEBI:25629"/>
        <dbReference type="ChEBI" id="CHEBI:52392"/>
        <dbReference type="ChEBI" id="CHEBI:75728"/>
    </reaction>
</comment>
<name>A0A1D1VVB8_RAMVA</name>
<reference evidence="13 14" key="1">
    <citation type="journal article" date="2016" name="Nat. Commun.">
        <title>Extremotolerant tardigrade genome and improved radiotolerance of human cultured cells by tardigrade-unique protein.</title>
        <authorList>
            <person name="Hashimoto T."/>
            <person name="Horikawa D.D."/>
            <person name="Saito Y."/>
            <person name="Kuwahara H."/>
            <person name="Kozuka-Hata H."/>
            <person name="Shin-I T."/>
            <person name="Minakuchi Y."/>
            <person name="Ohishi K."/>
            <person name="Motoyama A."/>
            <person name="Aizu T."/>
            <person name="Enomoto A."/>
            <person name="Kondo K."/>
            <person name="Tanaka S."/>
            <person name="Hara Y."/>
            <person name="Koshikawa S."/>
            <person name="Sagara H."/>
            <person name="Miura T."/>
            <person name="Yokobori S."/>
            <person name="Miyagawa K."/>
            <person name="Suzuki Y."/>
            <person name="Kubo T."/>
            <person name="Oyama M."/>
            <person name="Kohara Y."/>
            <person name="Fujiyama A."/>
            <person name="Arakawa K."/>
            <person name="Katayama T."/>
            <person name="Toyoda A."/>
            <person name="Kunieda T."/>
        </authorList>
    </citation>
    <scope>NUCLEOTIDE SEQUENCE [LARGE SCALE GENOMIC DNA]</scope>
    <source>
        <strain evidence="13 14">YOKOZUNA-1</strain>
    </source>
</reference>
<comment type="catalytic activity">
    <reaction evidence="8">
        <text>1-octadecanoyl-2-(4Z,7Z,10Z,13Z,16Z,19Z-docosahexaenoyl)-sn-glycerol + H2O = 2-(4Z,7Z,10Z,13Z,16Z,19Z-docosahexaenoyl)-glycerol + octadecanoate + H(+)</text>
        <dbReference type="Rhea" id="RHEA:77107"/>
        <dbReference type="ChEBI" id="CHEBI:15377"/>
        <dbReference type="ChEBI" id="CHEBI:15378"/>
        <dbReference type="ChEBI" id="CHEBI:25629"/>
        <dbReference type="ChEBI" id="CHEBI:77129"/>
        <dbReference type="ChEBI" id="CHEBI:186738"/>
    </reaction>
</comment>
<evidence type="ECO:0000256" key="8">
    <source>
        <dbReference type="ARBA" id="ARBA00048283"/>
    </source>
</evidence>
<dbReference type="EC" id="3.1.1.116" evidence="3"/>
<protein>
    <recommendedName>
        <fullName evidence="7">sn-1-specific diacylglycerol lipase ABHD11</fullName>
        <ecNumber evidence="3">3.1.1.116</ecNumber>
    </recommendedName>
    <alternativeName>
        <fullName evidence="4">Alpha/beta hydrolase domain-containing protein 11</fullName>
    </alternativeName>
</protein>
<dbReference type="AlphaFoldDB" id="A0A1D1VVB8"/>
<dbReference type="GO" id="GO:0005739">
    <property type="term" value="C:mitochondrion"/>
    <property type="evidence" value="ECO:0007669"/>
    <property type="project" value="TreeGrafter"/>
</dbReference>
<dbReference type="Gene3D" id="3.40.50.1820">
    <property type="entry name" value="alpha/beta hydrolase"/>
    <property type="match status" value="1"/>
</dbReference>
<dbReference type="PANTHER" id="PTHR46118">
    <property type="entry name" value="PROTEIN ABHD11"/>
    <property type="match status" value="1"/>
</dbReference>
<dbReference type="OrthoDB" id="8119704at2759"/>
<dbReference type="InterPro" id="IPR000073">
    <property type="entry name" value="AB_hydrolase_1"/>
</dbReference>
<comment type="catalytic activity">
    <reaction evidence="10">
        <text>1-octadecanoyl-2-(9Z-octadecenoyl)-sn-glycerol + H2O = 2-(9Z-octadecenoyl)-glycerol + octadecanoate + H(+)</text>
        <dbReference type="Rhea" id="RHEA:77103"/>
        <dbReference type="ChEBI" id="CHEBI:15377"/>
        <dbReference type="ChEBI" id="CHEBI:15378"/>
        <dbReference type="ChEBI" id="CHEBI:25629"/>
        <dbReference type="ChEBI" id="CHEBI:73990"/>
        <dbReference type="ChEBI" id="CHEBI:75468"/>
    </reaction>
</comment>
<dbReference type="Proteomes" id="UP000186922">
    <property type="component" value="Unassembled WGS sequence"/>
</dbReference>
<evidence type="ECO:0000256" key="7">
    <source>
        <dbReference type="ARBA" id="ARBA00044064"/>
    </source>
</evidence>
<dbReference type="EMBL" id="BDGG01000012">
    <property type="protein sequence ID" value="GAV05417.1"/>
    <property type="molecule type" value="Genomic_DNA"/>
</dbReference>
<comment type="catalytic activity">
    <reaction evidence="9">
        <text>1,2-didecanoylglycerol + H2O = decanoylglycerol + decanoate + H(+)</text>
        <dbReference type="Rhea" id="RHEA:48596"/>
        <dbReference type="ChEBI" id="CHEBI:11152"/>
        <dbReference type="ChEBI" id="CHEBI:15377"/>
        <dbReference type="ChEBI" id="CHEBI:15378"/>
        <dbReference type="ChEBI" id="CHEBI:27689"/>
        <dbReference type="ChEBI" id="CHEBI:90605"/>
    </reaction>
</comment>
<evidence type="ECO:0000256" key="4">
    <source>
        <dbReference type="ARBA" id="ARBA00042703"/>
    </source>
</evidence>
<comment type="catalytic activity">
    <reaction evidence="6">
        <text>a 1,3-diacyl-sn-glycerol + H2O = a 1-acyl-sn-glycerol + a fatty acid + H(+)</text>
        <dbReference type="Rhea" id="RHEA:38503"/>
        <dbReference type="ChEBI" id="CHEBI:15377"/>
        <dbReference type="ChEBI" id="CHEBI:15378"/>
        <dbReference type="ChEBI" id="CHEBI:28868"/>
        <dbReference type="ChEBI" id="CHEBI:64683"/>
        <dbReference type="ChEBI" id="CHEBI:77272"/>
    </reaction>
</comment>
<evidence type="ECO:0000256" key="9">
    <source>
        <dbReference type="ARBA" id="ARBA00048504"/>
    </source>
</evidence>
<comment type="caution">
    <text evidence="13">The sequence shown here is derived from an EMBL/GenBank/DDBJ whole genome shotgun (WGS) entry which is preliminary data.</text>
</comment>
<evidence type="ECO:0000313" key="13">
    <source>
        <dbReference type="EMBL" id="GAV05417.1"/>
    </source>
</evidence>
<accession>A0A1D1VVB8</accession>
<comment type="similarity">
    <text evidence="1">Belongs to the AB hydrolase superfamily.</text>
</comment>
<evidence type="ECO:0000313" key="14">
    <source>
        <dbReference type="Proteomes" id="UP000186922"/>
    </source>
</evidence>
<evidence type="ECO:0000256" key="1">
    <source>
        <dbReference type="ARBA" id="ARBA00008645"/>
    </source>
</evidence>
<evidence type="ECO:0000259" key="12">
    <source>
        <dbReference type="Pfam" id="PF00561"/>
    </source>
</evidence>
<dbReference type="Pfam" id="PF00561">
    <property type="entry name" value="Abhydrolase_1"/>
    <property type="match status" value="1"/>
</dbReference>
<sequence>MAIRTARQSARLCNLIAIKLVYDKFDPPRSSKPPIAPYPLIICHGIFGNRVYWHVIAKTLVEQLRQSVICADARNHGESPHDPDQSLDAMSDDVEELIHTLKIPKAILVGHSMPALIDALIVVDTAPALMPGVELFREMIRLQKELDLTRGERLDELRKRAVEEWDDIISKIRIRIREFLVTNLVEKDGQIEWRINLKAFEKYLDQIMEFPEYDNSYNGPVLFIKGDQSDYITEKEMPEINRLFPENVVVTLPGTHWVHQDSREGTIESIVNFMKDLKTD</sequence>
<evidence type="ECO:0000256" key="3">
    <source>
        <dbReference type="ARBA" id="ARBA00026104"/>
    </source>
</evidence>
<dbReference type="GO" id="GO:0052689">
    <property type="term" value="F:carboxylic ester hydrolase activity"/>
    <property type="evidence" value="ECO:0007669"/>
    <property type="project" value="TreeGrafter"/>
</dbReference>
<evidence type="ECO:0000256" key="6">
    <source>
        <dbReference type="ARBA" id="ARBA00043742"/>
    </source>
</evidence>
<comment type="catalytic activity">
    <reaction evidence="5">
        <text>a 1,2-diacyl-sn-glycerol + H2O = a 2-acylglycerol + a fatty acid + H(+)</text>
        <dbReference type="Rhea" id="RHEA:33275"/>
        <dbReference type="ChEBI" id="CHEBI:15377"/>
        <dbReference type="ChEBI" id="CHEBI:15378"/>
        <dbReference type="ChEBI" id="CHEBI:17389"/>
        <dbReference type="ChEBI" id="CHEBI:17815"/>
        <dbReference type="ChEBI" id="CHEBI:28868"/>
        <dbReference type="EC" id="3.1.1.116"/>
    </reaction>
</comment>
<dbReference type="PANTHER" id="PTHR46118:SF4">
    <property type="entry name" value="PROTEIN ABHD11"/>
    <property type="match status" value="1"/>
</dbReference>
<proteinExistence type="inferred from homology"/>
<gene>
    <name evidence="13" type="primary">RvY_15556-1</name>
    <name evidence="13" type="synonym">RvY_15556.1</name>
    <name evidence="13" type="ORF">RvY_15556</name>
</gene>